<accession>A0A8E7AZ81</accession>
<dbReference type="EMBL" id="CP075546">
    <property type="protein sequence ID" value="QVV88133.1"/>
    <property type="molecule type" value="Genomic_DNA"/>
</dbReference>
<dbReference type="InterPro" id="IPR013783">
    <property type="entry name" value="Ig-like_fold"/>
</dbReference>
<evidence type="ECO:0000313" key="3">
    <source>
        <dbReference type="Proteomes" id="UP000680656"/>
    </source>
</evidence>
<dbReference type="PROSITE" id="PS50093">
    <property type="entry name" value="PKD"/>
    <property type="match status" value="2"/>
</dbReference>
<dbReference type="InterPro" id="IPR035986">
    <property type="entry name" value="PKD_dom_sf"/>
</dbReference>
<dbReference type="RefSeq" id="WP_214418950.1">
    <property type="nucleotide sequence ID" value="NZ_CP075546.1"/>
</dbReference>
<name>A0A8E7AZ81_9EURY</name>
<gene>
    <name evidence="2" type="ORF">KHC33_12415</name>
</gene>
<dbReference type="FunFam" id="2.60.40.10:FF:000270">
    <property type="entry name" value="Cell surface protein"/>
    <property type="match status" value="2"/>
</dbReference>
<dbReference type="InterPro" id="IPR000601">
    <property type="entry name" value="PKD_dom"/>
</dbReference>
<feature type="domain" description="PKD" evidence="1">
    <location>
        <begin position="969"/>
        <end position="1032"/>
    </location>
</feature>
<organism evidence="2 3">
    <name type="scientific">Methanospirillum purgamenti</name>
    <dbReference type="NCBI Taxonomy" id="2834276"/>
    <lineage>
        <taxon>Archaea</taxon>
        <taxon>Methanobacteriati</taxon>
        <taxon>Methanobacteriota</taxon>
        <taxon>Stenosarchaea group</taxon>
        <taxon>Methanomicrobia</taxon>
        <taxon>Methanomicrobiales</taxon>
        <taxon>Methanospirillaceae</taxon>
        <taxon>Methanospirillum</taxon>
    </lineage>
</organism>
<reference evidence="2 3" key="1">
    <citation type="submission" date="2021-05" db="EMBL/GenBank/DDBJ databases">
        <title>A novel Methanospirillum isolate from a pyrite-forming mixed culture.</title>
        <authorList>
            <person name="Bunk B."/>
            <person name="Sproer C."/>
            <person name="Spring S."/>
            <person name="Pester M."/>
        </authorList>
    </citation>
    <scope>NUCLEOTIDE SEQUENCE [LARGE SCALE GENOMIC DNA]</scope>
    <source>
        <strain evidence="2 3">J.3.6.1-F.2.7.3</strain>
    </source>
</reference>
<evidence type="ECO:0000259" key="1">
    <source>
        <dbReference type="PROSITE" id="PS50093"/>
    </source>
</evidence>
<dbReference type="GeneID" id="65098001"/>
<dbReference type="Proteomes" id="UP000680656">
    <property type="component" value="Chromosome"/>
</dbReference>
<protein>
    <submittedName>
        <fullName evidence="2">PKD domain-containing protein</fullName>
    </submittedName>
</protein>
<dbReference type="InterPro" id="IPR024277">
    <property type="entry name" value="DUF3821"/>
</dbReference>
<dbReference type="SUPFAM" id="SSF49299">
    <property type="entry name" value="PKD domain"/>
    <property type="match status" value="2"/>
</dbReference>
<dbReference type="AlphaFoldDB" id="A0A8E7AZ81"/>
<dbReference type="Pfam" id="PF12863">
    <property type="entry name" value="DUF3821"/>
    <property type="match status" value="1"/>
</dbReference>
<dbReference type="PANTHER" id="PTHR36842:SF1">
    <property type="entry name" value="PROTEIN TOLB"/>
    <property type="match status" value="1"/>
</dbReference>
<dbReference type="PANTHER" id="PTHR36842">
    <property type="entry name" value="PROTEIN TOLB HOMOLOG"/>
    <property type="match status" value="1"/>
</dbReference>
<dbReference type="InterPro" id="IPR022409">
    <property type="entry name" value="PKD/Chitinase_dom"/>
</dbReference>
<dbReference type="CDD" id="cd00146">
    <property type="entry name" value="PKD"/>
    <property type="match status" value="2"/>
</dbReference>
<keyword evidence="3" id="KW-1185">Reference proteome</keyword>
<dbReference type="SMART" id="SM00089">
    <property type="entry name" value="PKD"/>
    <property type="match status" value="2"/>
</dbReference>
<dbReference type="Gene3D" id="2.60.40.10">
    <property type="entry name" value="Immunoglobulins"/>
    <property type="match status" value="2"/>
</dbReference>
<sequence>MSKVMKGIGACLLILLLLAGIAPALAEDVEIKQLVPMFLKGTVYIGDTPAKPGITVESDILGFWGGSAVTMSNGTYGTASQPMMVQAGANETLKGEPVTFWLNGVKAEETILYEPGVNLDLDLHFSSAAENKLTVIPQGGDVFIGEEGLDVSLFLKSGDTIAWFDPTSEAYLTEPVGSIVIDNPKKFFIDPAQFMNRTGRWWIWSGEKSKQLGFIVKDPSIALRIWNQNEDQDINEDGGKITAGNFVNFRIESNLYSAIIQRGKGLAPEELGIINTVGSSNVTQVSYKFLRGTLNGVPDSDIALRELVVDANPWFWPDNDKTTSGWNTGALGTDKSRLYPNGEYNFYAEVDLNNIRNNYPGDQTGKAITKVIPAFIADDSIDVIINPGTVTRNSSFFVTIGGKPGKDYIVVIMECAPGEDDPTDCCALKMSGAPCERPPMIRPDQSGVADGDIAFDNKEGPFTIGSTKLSPDCCEKSGDIRSVVPTDDKPNARDVYENGVYYYAQVTTDGDNEPTPGYKTVEFTVGPDVAPDRPYRIHVQSVEPDISQVIDGDSLVQVNKGVVTLDIKEEPPYYLGNDITLSGTNTDSNVVYLFMTGSQCQNKCGNDLLGWKRPDETENIIQPGLDMIELGCKEESDQFTTIVVPVKSDGTWTYTWKTQKAPINPGTYTVYASSQPINGCCLDCACAVTASRDIILEEPCFDAILEPDIITKPIECCPDGCSWTSMDEILLTGKACGFPHTGEGENVTKEINLWIFGEEKVGNDKYVNARIPVFCDDTFEVNLLNYISLCDLKPGAYSIILQHPMYNHKFDMVEETDVREPIEANRIWMVTSYPDEWSKLFPLDGPGYYQGEQAVSAIKNFLDQRLVDDKYIILTLRIVDDRVPTAAFSADPTQGSRPLEVQFKDESTGKNLTERYWEFGDGTTSTEVNPKHSYSEAGVYTVSLTVMNKDGVKDTATKPDYITVREPRIKADFVASPTSGAAPLSVKFSDKSTGSPTNWFWDFGDGFTSAGVKDPSHTYQYGGKYTVTLTITLGEEIDRVIKKDYITVIGGPQPTPTIGPYDPTKVHLYSGWNFISVARTLADGYNTAGVVFREVPTGGHAIWAYDPARQYWDQVLTGTTIAPLNGYWIYSVNPYTINLTFKNDPISAPITRNLPNGWAAIGFTGGNPATAKDTLKSVKDAWIYARGYDAQHQQWESTIVNGGQGENTYLFPSRGYWLYMEKPGTLAAIGV</sequence>
<evidence type="ECO:0000313" key="2">
    <source>
        <dbReference type="EMBL" id="QVV88133.1"/>
    </source>
</evidence>
<dbReference type="Pfam" id="PF18911">
    <property type="entry name" value="PKD_4"/>
    <property type="match status" value="2"/>
</dbReference>
<proteinExistence type="predicted"/>
<dbReference type="KEGG" id="mrtj:KHC33_12415"/>
<feature type="domain" description="PKD" evidence="1">
    <location>
        <begin position="884"/>
        <end position="964"/>
    </location>
</feature>